<dbReference type="GO" id="GO:0005737">
    <property type="term" value="C:cytoplasm"/>
    <property type="evidence" value="ECO:0007669"/>
    <property type="project" value="InterPro"/>
</dbReference>
<dbReference type="InterPro" id="IPR022383">
    <property type="entry name" value="Lactate/malate_DH_C"/>
</dbReference>
<comment type="similarity">
    <text evidence="2">Belongs to the LDH/MDH superfamily. LDH family.</text>
</comment>
<evidence type="ECO:0000256" key="7">
    <source>
        <dbReference type="PIRSR" id="PIRSR000102-1"/>
    </source>
</evidence>
<name>A0AAE1HNU1_9NEOP</name>
<evidence type="ECO:0000256" key="6">
    <source>
        <dbReference type="ARBA" id="ARBA00049258"/>
    </source>
</evidence>
<dbReference type="PIRSF" id="PIRSF000102">
    <property type="entry name" value="Lac_mal_DH"/>
    <property type="match status" value="1"/>
</dbReference>
<feature type="binding site" evidence="8">
    <location>
        <position position="126"/>
    </location>
    <ligand>
        <name>NAD(+)</name>
        <dbReference type="ChEBI" id="CHEBI:57540"/>
    </ligand>
</feature>
<dbReference type="EC" id="1.1.1.27" evidence="3 9"/>
<evidence type="ECO:0000256" key="4">
    <source>
        <dbReference type="ARBA" id="ARBA00023002"/>
    </source>
</evidence>
<dbReference type="EMBL" id="JAHWGI010001196">
    <property type="protein sequence ID" value="KAK3924707.1"/>
    <property type="molecule type" value="Genomic_DNA"/>
</dbReference>
<keyword evidence="4 9" id="KW-0560">Oxidoreductase</keyword>
<dbReference type="InterPro" id="IPR018177">
    <property type="entry name" value="L-lactate_DH_AS"/>
</dbReference>
<protein>
    <recommendedName>
        <fullName evidence="3 9">L-lactate dehydrogenase</fullName>
        <ecNumber evidence="3 9">1.1.1.27</ecNumber>
    </recommendedName>
</protein>
<comment type="pathway">
    <text evidence="1 9">Fermentation; pyruvate fermentation to lactate; (S)-lactate from pyruvate: step 1/1.</text>
</comment>
<feature type="domain" description="Lactate/malate dehydrogenase C-terminal" evidence="11">
    <location>
        <begin position="176"/>
        <end position="347"/>
    </location>
</feature>
<feature type="active site" description="Proton acceptor" evidence="7">
    <location>
        <position position="206"/>
    </location>
</feature>
<dbReference type="CDD" id="cd05293">
    <property type="entry name" value="LDH_1"/>
    <property type="match status" value="1"/>
</dbReference>
<dbReference type="InterPro" id="IPR036291">
    <property type="entry name" value="NAD(P)-bd_dom_sf"/>
</dbReference>
<comment type="caution">
    <text evidence="12">The sequence shown here is derived from an EMBL/GenBank/DDBJ whole genome shotgun (WGS) entry which is preliminary data.</text>
</comment>
<dbReference type="SUPFAM" id="SSF51735">
    <property type="entry name" value="NAD(P)-binding Rossmann-fold domains"/>
    <property type="match status" value="1"/>
</dbReference>
<dbReference type="InterPro" id="IPR015955">
    <property type="entry name" value="Lactate_DH/Glyco_Ohase_4_C"/>
</dbReference>
<dbReference type="HAMAP" id="MF_00488">
    <property type="entry name" value="Lactate_dehydrog"/>
    <property type="match status" value="1"/>
</dbReference>
<evidence type="ECO:0000256" key="5">
    <source>
        <dbReference type="ARBA" id="ARBA00023027"/>
    </source>
</evidence>
<evidence type="ECO:0000259" key="10">
    <source>
        <dbReference type="Pfam" id="PF00056"/>
    </source>
</evidence>
<evidence type="ECO:0000256" key="9">
    <source>
        <dbReference type="RuleBase" id="RU000496"/>
    </source>
</evidence>
<dbReference type="PANTHER" id="PTHR43128">
    <property type="entry name" value="L-2-HYDROXYCARBOXYLATE DEHYDROGENASE (NAD(P)(+))"/>
    <property type="match status" value="1"/>
</dbReference>
<dbReference type="PANTHER" id="PTHR43128:SF16">
    <property type="entry name" value="L-LACTATE DEHYDROGENASE"/>
    <property type="match status" value="1"/>
</dbReference>
<reference evidence="12" key="2">
    <citation type="journal article" date="2023" name="BMC Genomics">
        <title>Pest status, molecular evolution, and epigenetic factors derived from the genome assembly of Frankliniella fusca, a thysanopteran phytovirus vector.</title>
        <authorList>
            <person name="Catto M.A."/>
            <person name="Labadie P.E."/>
            <person name="Jacobson A.L."/>
            <person name="Kennedy G.G."/>
            <person name="Srinivasan R."/>
            <person name="Hunt B.G."/>
        </authorList>
    </citation>
    <scope>NUCLEOTIDE SEQUENCE</scope>
    <source>
        <strain evidence="12">PL_HMW_Pooled</strain>
    </source>
</reference>
<evidence type="ECO:0000313" key="13">
    <source>
        <dbReference type="Proteomes" id="UP001219518"/>
    </source>
</evidence>
<dbReference type="Gene3D" id="3.90.110.10">
    <property type="entry name" value="Lactate dehydrogenase/glycoside hydrolase, family 4, C-terminal"/>
    <property type="match status" value="1"/>
</dbReference>
<dbReference type="InterPro" id="IPR001236">
    <property type="entry name" value="Lactate/malate_DH_N"/>
</dbReference>
<dbReference type="Proteomes" id="UP001219518">
    <property type="component" value="Unassembled WGS sequence"/>
</dbReference>
<comment type="catalytic activity">
    <reaction evidence="6 9">
        <text>(S)-lactate + NAD(+) = pyruvate + NADH + H(+)</text>
        <dbReference type="Rhea" id="RHEA:23444"/>
        <dbReference type="ChEBI" id="CHEBI:15361"/>
        <dbReference type="ChEBI" id="CHEBI:15378"/>
        <dbReference type="ChEBI" id="CHEBI:16651"/>
        <dbReference type="ChEBI" id="CHEBI:57540"/>
        <dbReference type="ChEBI" id="CHEBI:57945"/>
        <dbReference type="EC" id="1.1.1.27"/>
    </reaction>
</comment>
<dbReference type="SUPFAM" id="SSF56327">
    <property type="entry name" value="LDH C-terminal domain-like"/>
    <property type="match status" value="1"/>
</dbReference>
<dbReference type="FunFam" id="3.40.50.720:FF:000018">
    <property type="entry name" value="Malate dehydrogenase"/>
    <property type="match status" value="1"/>
</dbReference>
<feature type="binding site" evidence="8">
    <location>
        <position position="65"/>
    </location>
    <ligand>
        <name>NAD(+)</name>
        <dbReference type="ChEBI" id="CHEBI:57540"/>
    </ligand>
</feature>
<sequence length="354" mass="38022">MNGSSADSGAGAPPKRLSVQLLSPVTERVPRSDSKVTVVGVGQVGMACAFSLLSQNVTSDLALVDMVEDKLKGEMMDLQHGSTFLKNATVTASTDYAATAGSRICIVTAGARQKEGESRLELVQRNTDIFRAIIPQLVRHSPDTILLVVSNPVDVLTYVAWKLSGLPHHRVIGSGTNLDSSRFRFLLSQRLGLAPTSVHGWIIGEHGDTSGEDECHTLVVPVWSGVNVAGVRLRDIDPDIGSAADHEKWSEVHHQVVSSAYEIIRLKGYTSWAIGLSVSALCQSIIRNSHDVSAVSTLVRGHHGLDGEVFLSLPCILGGGGVEQIVRLRLTEEETDRLRQSAGTMAKVQEGLRL</sequence>
<organism evidence="12 13">
    <name type="scientific">Frankliniella fusca</name>
    <dbReference type="NCBI Taxonomy" id="407009"/>
    <lineage>
        <taxon>Eukaryota</taxon>
        <taxon>Metazoa</taxon>
        <taxon>Ecdysozoa</taxon>
        <taxon>Arthropoda</taxon>
        <taxon>Hexapoda</taxon>
        <taxon>Insecta</taxon>
        <taxon>Pterygota</taxon>
        <taxon>Neoptera</taxon>
        <taxon>Paraneoptera</taxon>
        <taxon>Thysanoptera</taxon>
        <taxon>Terebrantia</taxon>
        <taxon>Thripoidea</taxon>
        <taxon>Thripidae</taxon>
        <taxon>Frankliniella</taxon>
    </lineage>
</organism>
<evidence type="ECO:0000256" key="1">
    <source>
        <dbReference type="ARBA" id="ARBA00004843"/>
    </source>
</evidence>
<evidence type="ECO:0000313" key="12">
    <source>
        <dbReference type="EMBL" id="KAK3924707.1"/>
    </source>
</evidence>
<dbReference type="GO" id="GO:0006089">
    <property type="term" value="P:lactate metabolic process"/>
    <property type="evidence" value="ECO:0007669"/>
    <property type="project" value="TreeGrafter"/>
</dbReference>
<gene>
    <name evidence="12" type="ORF">KUF71_012841</name>
</gene>
<accession>A0AAE1HNU1</accession>
<dbReference type="GO" id="GO:0004459">
    <property type="term" value="F:L-lactate dehydrogenase (NAD+) activity"/>
    <property type="evidence" value="ECO:0007669"/>
    <property type="project" value="UniProtKB-EC"/>
</dbReference>
<dbReference type="PRINTS" id="PR00086">
    <property type="entry name" value="LLDHDRGNASE"/>
</dbReference>
<keyword evidence="13" id="KW-1185">Reference proteome</keyword>
<dbReference type="Gene3D" id="3.40.50.720">
    <property type="entry name" value="NAD(P)-binding Rossmann-like Domain"/>
    <property type="match status" value="1"/>
</dbReference>
<evidence type="ECO:0000259" key="11">
    <source>
        <dbReference type="Pfam" id="PF02866"/>
    </source>
</evidence>
<proteinExistence type="inferred from homology"/>
<dbReference type="Pfam" id="PF02866">
    <property type="entry name" value="Ldh_1_C"/>
    <property type="match status" value="1"/>
</dbReference>
<feature type="binding site" evidence="8">
    <location>
        <begin position="40"/>
        <end position="45"/>
    </location>
    <ligand>
        <name>NAD(+)</name>
        <dbReference type="ChEBI" id="CHEBI:57540"/>
    </ligand>
</feature>
<dbReference type="Pfam" id="PF00056">
    <property type="entry name" value="Ldh_1_N"/>
    <property type="match status" value="1"/>
</dbReference>
<feature type="domain" description="Lactate/malate dehydrogenase N-terminal" evidence="10">
    <location>
        <begin position="35"/>
        <end position="173"/>
    </location>
</feature>
<feature type="binding site" evidence="8">
    <location>
        <begin position="149"/>
        <end position="151"/>
    </location>
    <ligand>
        <name>NAD(+)</name>
        <dbReference type="ChEBI" id="CHEBI:57540"/>
    </ligand>
</feature>
<dbReference type="PROSITE" id="PS00064">
    <property type="entry name" value="L_LDH"/>
    <property type="match status" value="1"/>
</dbReference>
<keyword evidence="5 8" id="KW-0520">NAD</keyword>
<dbReference type="AlphaFoldDB" id="A0AAE1HNU1"/>
<reference evidence="12" key="1">
    <citation type="submission" date="2021-07" db="EMBL/GenBank/DDBJ databases">
        <authorList>
            <person name="Catto M.A."/>
            <person name="Jacobson A."/>
            <person name="Kennedy G."/>
            <person name="Labadie P."/>
            <person name="Hunt B.G."/>
            <person name="Srinivasan R."/>
        </authorList>
    </citation>
    <scope>NUCLEOTIDE SEQUENCE</scope>
    <source>
        <strain evidence="12">PL_HMW_Pooled</strain>
        <tissue evidence="12">Head</tissue>
    </source>
</reference>
<evidence type="ECO:0000256" key="8">
    <source>
        <dbReference type="PIRSR" id="PIRSR000102-3"/>
    </source>
</evidence>
<evidence type="ECO:0000256" key="2">
    <source>
        <dbReference type="ARBA" id="ARBA00006054"/>
    </source>
</evidence>
<dbReference type="InterPro" id="IPR011304">
    <property type="entry name" value="L-lactate_DH"/>
</dbReference>
<dbReference type="NCBIfam" id="TIGR01771">
    <property type="entry name" value="L-LDH-NAD"/>
    <property type="match status" value="1"/>
</dbReference>
<evidence type="ECO:0000256" key="3">
    <source>
        <dbReference type="ARBA" id="ARBA00012967"/>
    </source>
</evidence>
<dbReference type="InterPro" id="IPR001557">
    <property type="entry name" value="L-lactate/malate_DH"/>
</dbReference>